<evidence type="ECO:0000256" key="1">
    <source>
        <dbReference type="SAM" id="SignalP"/>
    </source>
</evidence>
<proteinExistence type="predicted"/>
<gene>
    <name evidence="2" type="ORF">E2C01_019469</name>
</gene>
<name>A0A5B7E0I2_PORTR</name>
<protein>
    <recommendedName>
        <fullName evidence="4">Secreted protein</fullName>
    </recommendedName>
</protein>
<organism evidence="2 3">
    <name type="scientific">Portunus trituberculatus</name>
    <name type="common">Swimming crab</name>
    <name type="synonym">Neptunus trituberculatus</name>
    <dbReference type="NCBI Taxonomy" id="210409"/>
    <lineage>
        <taxon>Eukaryota</taxon>
        <taxon>Metazoa</taxon>
        <taxon>Ecdysozoa</taxon>
        <taxon>Arthropoda</taxon>
        <taxon>Crustacea</taxon>
        <taxon>Multicrustacea</taxon>
        <taxon>Malacostraca</taxon>
        <taxon>Eumalacostraca</taxon>
        <taxon>Eucarida</taxon>
        <taxon>Decapoda</taxon>
        <taxon>Pleocyemata</taxon>
        <taxon>Brachyura</taxon>
        <taxon>Eubrachyura</taxon>
        <taxon>Portunoidea</taxon>
        <taxon>Portunidae</taxon>
        <taxon>Portuninae</taxon>
        <taxon>Portunus</taxon>
    </lineage>
</organism>
<keyword evidence="1" id="KW-0732">Signal</keyword>
<comment type="caution">
    <text evidence="2">The sequence shown here is derived from an EMBL/GenBank/DDBJ whole genome shotgun (WGS) entry which is preliminary data.</text>
</comment>
<keyword evidence="3" id="KW-1185">Reference proteome</keyword>
<evidence type="ECO:0008006" key="4">
    <source>
        <dbReference type="Google" id="ProtNLM"/>
    </source>
</evidence>
<accession>A0A5B7E0I2</accession>
<evidence type="ECO:0000313" key="3">
    <source>
        <dbReference type="Proteomes" id="UP000324222"/>
    </source>
</evidence>
<feature type="chain" id="PRO_5023110668" description="Secreted protein" evidence="1">
    <location>
        <begin position="26"/>
        <end position="63"/>
    </location>
</feature>
<sequence>MNLALCDALARELVCLCCCGGGGWAAGEGTAAADWPTLRQAPLQHQPEAAHDTLFLTSSATIS</sequence>
<dbReference type="Proteomes" id="UP000324222">
    <property type="component" value="Unassembled WGS sequence"/>
</dbReference>
<dbReference type="EMBL" id="VSRR010001587">
    <property type="protein sequence ID" value="MPC26334.1"/>
    <property type="molecule type" value="Genomic_DNA"/>
</dbReference>
<feature type="signal peptide" evidence="1">
    <location>
        <begin position="1"/>
        <end position="25"/>
    </location>
</feature>
<reference evidence="2 3" key="1">
    <citation type="submission" date="2019-05" db="EMBL/GenBank/DDBJ databases">
        <title>Another draft genome of Portunus trituberculatus and its Hox gene families provides insights of decapod evolution.</title>
        <authorList>
            <person name="Jeong J.-H."/>
            <person name="Song I."/>
            <person name="Kim S."/>
            <person name="Choi T."/>
            <person name="Kim D."/>
            <person name="Ryu S."/>
            <person name="Kim W."/>
        </authorList>
    </citation>
    <scope>NUCLEOTIDE SEQUENCE [LARGE SCALE GENOMIC DNA]</scope>
    <source>
        <tissue evidence="2">Muscle</tissue>
    </source>
</reference>
<evidence type="ECO:0000313" key="2">
    <source>
        <dbReference type="EMBL" id="MPC26334.1"/>
    </source>
</evidence>
<dbReference type="AlphaFoldDB" id="A0A5B7E0I2"/>